<dbReference type="Proteomes" id="UP001208938">
    <property type="component" value="Unassembled WGS sequence"/>
</dbReference>
<dbReference type="SUPFAM" id="SSF56784">
    <property type="entry name" value="HAD-like"/>
    <property type="match status" value="1"/>
</dbReference>
<evidence type="ECO:0000313" key="7">
    <source>
        <dbReference type="Proteomes" id="UP001208938"/>
    </source>
</evidence>
<evidence type="ECO:0000256" key="3">
    <source>
        <dbReference type="ARBA" id="ARBA00022723"/>
    </source>
</evidence>
<dbReference type="PRINTS" id="PR00413">
    <property type="entry name" value="HADHALOGNASE"/>
</dbReference>
<dbReference type="RefSeq" id="WP_264505530.1">
    <property type="nucleotide sequence ID" value="NZ_JAPDFL010000001.1"/>
</dbReference>
<dbReference type="InterPro" id="IPR051600">
    <property type="entry name" value="Beta-PGM-like"/>
</dbReference>
<name>A0ABT3GYC7_9RHOB</name>
<dbReference type="InterPro" id="IPR006439">
    <property type="entry name" value="HAD-SF_hydro_IA"/>
</dbReference>
<keyword evidence="3" id="KW-0479">Metal-binding</keyword>
<dbReference type="SFLD" id="SFLDG01129">
    <property type="entry name" value="C1.5:_HAD__Beta-PGM__Phosphata"/>
    <property type="match status" value="1"/>
</dbReference>
<dbReference type="SFLD" id="SFLDS00003">
    <property type="entry name" value="Haloacid_Dehalogenase"/>
    <property type="match status" value="1"/>
</dbReference>
<protein>
    <submittedName>
        <fullName evidence="6">HAD-IA family hydrolase</fullName>
    </submittedName>
</protein>
<comment type="cofactor">
    <cofactor evidence="1">
        <name>Mg(2+)</name>
        <dbReference type="ChEBI" id="CHEBI:18420"/>
    </cofactor>
</comment>
<dbReference type="EMBL" id="JAPDFL010000001">
    <property type="protein sequence ID" value="MCW1932538.1"/>
    <property type="molecule type" value="Genomic_DNA"/>
</dbReference>
<keyword evidence="4" id="KW-0460">Magnesium</keyword>
<dbReference type="InterPro" id="IPR023214">
    <property type="entry name" value="HAD_sf"/>
</dbReference>
<comment type="caution">
    <text evidence="6">The sequence shown here is derived from an EMBL/GenBank/DDBJ whole genome shotgun (WGS) entry which is preliminary data.</text>
</comment>
<keyword evidence="7" id="KW-1185">Reference proteome</keyword>
<keyword evidence="5" id="KW-0119">Carbohydrate metabolism</keyword>
<evidence type="ECO:0000313" key="6">
    <source>
        <dbReference type="EMBL" id="MCW1932538.1"/>
    </source>
</evidence>
<accession>A0ABT3GYC7</accession>
<gene>
    <name evidence="6" type="ORF">OKW52_09785</name>
</gene>
<dbReference type="PANTHER" id="PTHR46193">
    <property type="entry name" value="6-PHOSPHOGLUCONATE PHOSPHATASE"/>
    <property type="match status" value="1"/>
</dbReference>
<dbReference type="Pfam" id="PF00702">
    <property type="entry name" value="Hydrolase"/>
    <property type="match status" value="1"/>
</dbReference>
<keyword evidence="6" id="KW-0378">Hydrolase</keyword>
<evidence type="ECO:0000256" key="5">
    <source>
        <dbReference type="ARBA" id="ARBA00023277"/>
    </source>
</evidence>
<dbReference type="GO" id="GO:0016787">
    <property type="term" value="F:hydrolase activity"/>
    <property type="evidence" value="ECO:0007669"/>
    <property type="project" value="UniProtKB-KW"/>
</dbReference>
<dbReference type="Gene3D" id="1.10.150.240">
    <property type="entry name" value="Putative phosphatase, domain 2"/>
    <property type="match status" value="1"/>
</dbReference>
<comment type="similarity">
    <text evidence="2">Belongs to the HAD-like hydrolase superfamily. CbbY/CbbZ/Gph/YieH family.</text>
</comment>
<evidence type="ECO:0000256" key="2">
    <source>
        <dbReference type="ARBA" id="ARBA00006171"/>
    </source>
</evidence>
<reference evidence="6 7" key="1">
    <citation type="submission" date="2022-10" db="EMBL/GenBank/DDBJ databases">
        <title>Pararhodobacter sp. nov., isolated from marine algae.</title>
        <authorList>
            <person name="Choi B.J."/>
            <person name="Kim J.M."/>
            <person name="Lee J.K."/>
            <person name="Choi D.G."/>
            <person name="Jeon C.O."/>
        </authorList>
    </citation>
    <scope>NUCLEOTIDE SEQUENCE [LARGE SCALE GENOMIC DNA]</scope>
    <source>
        <strain evidence="6 7">ZQ420</strain>
    </source>
</reference>
<dbReference type="NCBIfam" id="TIGR01509">
    <property type="entry name" value="HAD-SF-IA-v3"/>
    <property type="match status" value="1"/>
</dbReference>
<evidence type="ECO:0000256" key="4">
    <source>
        <dbReference type="ARBA" id="ARBA00022842"/>
    </source>
</evidence>
<dbReference type="PANTHER" id="PTHR46193:SF18">
    <property type="entry name" value="HEXITOL PHOSPHATASE B"/>
    <property type="match status" value="1"/>
</dbReference>
<dbReference type="SFLD" id="SFLDG01135">
    <property type="entry name" value="C1.5.6:_HAD__Beta-PGM__Phospha"/>
    <property type="match status" value="1"/>
</dbReference>
<dbReference type="InterPro" id="IPR036412">
    <property type="entry name" value="HAD-like_sf"/>
</dbReference>
<dbReference type="InterPro" id="IPR023198">
    <property type="entry name" value="PGP-like_dom2"/>
</dbReference>
<proteinExistence type="inferred from homology"/>
<sequence length="221" mass="23388">MRRAALLFDLDGTMLHTDPIHIAVFADLMAARGLAVDEAFYMAHVHGRLNVDIFAEFLPGEADPQALSDAKEAEFRRRLPRPFPAMPGLGAVLDHAERAGYGLAVVTNANRLNAEAMLAAIGQRARFEVLVIGEECARGKPHPDPYAQAITLLGVAPADCLAFEDSPSGIRAAHAAGARVIGLRSTLSDAALRAAGAHHTISDFTDPTLAPLLASLEGVTP</sequence>
<evidence type="ECO:0000256" key="1">
    <source>
        <dbReference type="ARBA" id="ARBA00001946"/>
    </source>
</evidence>
<organism evidence="6 7">
    <name type="scientific">Pararhodobacter zhoushanensis</name>
    <dbReference type="NCBI Taxonomy" id="2479545"/>
    <lineage>
        <taxon>Bacteria</taxon>
        <taxon>Pseudomonadati</taxon>
        <taxon>Pseudomonadota</taxon>
        <taxon>Alphaproteobacteria</taxon>
        <taxon>Rhodobacterales</taxon>
        <taxon>Paracoccaceae</taxon>
        <taxon>Pararhodobacter</taxon>
    </lineage>
</organism>
<dbReference type="Gene3D" id="3.40.50.1000">
    <property type="entry name" value="HAD superfamily/HAD-like"/>
    <property type="match status" value="1"/>
</dbReference>